<dbReference type="PANTHER" id="PTHR24404">
    <property type="entry name" value="ZINC FINGER PROTEIN"/>
    <property type="match status" value="1"/>
</dbReference>
<evidence type="ECO:0000256" key="8">
    <source>
        <dbReference type="PROSITE-ProRule" id="PRU00042"/>
    </source>
</evidence>
<dbReference type="Gene3D" id="3.30.160.60">
    <property type="entry name" value="Classic Zinc Finger"/>
    <property type="match status" value="1"/>
</dbReference>
<dbReference type="PANTHER" id="PTHR24404:SF114">
    <property type="entry name" value="KLUMPFUSS, ISOFORM B-RELATED"/>
    <property type="match status" value="1"/>
</dbReference>
<sequence length="150" mass="17185">MTNKISDIKGTLFTAAFMVNDRKYSPGAAIEWYYHYQTMYLRLMAENQLTEETTTETTAIEASVCPGNNATTEKISNSQPLMEVNSNQVTAGNRDYSCPRCGNAYTRPHSLNRHMRFECGVEPQFECPICHKKSKHKHNLVLHMRTHQKP</sequence>
<proteinExistence type="predicted"/>
<evidence type="ECO:0000256" key="1">
    <source>
        <dbReference type="ARBA" id="ARBA00004123"/>
    </source>
</evidence>
<keyword evidence="2" id="KW-0479">Metal-binding</keyword>
<dbReference type="FunFam" id="3.30.160.60:FF:000100">
    <property type="entry name" value="Zinc finger 45-like"/>
    <property type="match status" value="1"/>
</dbReference>
<gene>
    <name evidence="10" type="ORF">LPLAT_LOCUS6100</name>
</gene>
<keyword evidence="7" id="KW-0539">Nucleus</keyword>
<dbReference type="Pfam" id="PF00096">
    <property type="entry name" value="zf-C2H2"/>
    <property type="match status" value="2"/>
</dbReference>
<dbReference type="GO" id="GO:0000978">
    <property type="term" value="F:RNA polymerase II cis-regulatory region sequence-specific DNA binding"/>
    <property type="evidence" value="ECO:0007669"/>
    <property type="project" value="TreeGrafter"/>
</dbReference>
<evidence type="ECO:0000313" key="11">
    <source>
        <dbReference type="Proteomes" id="UP001497644"/>
    </source>
</evidence>
<evidence type="ECO:0000256" key="3">
    <source>
        <dbReference type="ARBA" id="ARBA00022737"/>
    </source>
</evidence>
<comment type="subcellular location">
    <subcellularLocation>
        <location evidence="1">Nucleus</location>
    </subcellularLocation>
</comment>
<evidence type="ECO:0000259" key="9">
    <source>
        <dbReference type="PROSITE" id="PS50157"/>
    </source>
</evidence>
<name>A0AAV2NJL6_9HYME</name>
<dbReference type="EMBL" id="OZ034825">
    <property type="protein sequence ID" value="CAL1680003.1"/>
    <property type="molecule type" value="Genomic_DNA"/>
</dbReference>
<feature type="domain" description="C2H2-type" evidence="9">
    <location>
        <begin position="96"/>
        <end position="123"/>
    </location>
</feature>
<protein>
    <recommendedName>
        <fullName evidence="9">C2H2-type domain-containing protein</fullName>
    </recommendedName>
</protein>
<dbReference type="SMART" id="SM00355">
    <property type="entry name" value="ZnF_C2H2"/>
    <property type="match status" value="2"/>
</dbReference>
<dbReference type="PROSITE" id="PS50157">
    <property type="entry name" value="ZINC_FINGER_C2H2_2"/>
    <property type="match status" value="2"/>
</dbReference>
<keyword evidence="4 8" id="KW-0863">Zinc-finger</keyword>
<evidence type="ECO:0000313" key="10">
    <source>
        <dbReference type="EMBL" id="CAL1680003.1"/>
    </source>
</evidence>
<feature type="domain" description="C2H2-type" evidence="9">
    <location>
        <begin position="125"/>
        <end position="150"/>
    </location>
</feature>
<dbReference type="AlphaFoldDB" id="A0AAV2NJL6"/>
<keyword evidence="5" id="KW-0862">Zinc</keyword>
<dbReference type="GO" id="GO:0008270">
    <property type="term" value="F:zinc ion binding"/>
    <property type="evidence" value="ECO:0007669"/>
    <property type="project" value="UniProtKB-KW"/>
</dbReference>
<dbReference type="GO" id="GO:0005634">
    <property type="term" value="C:nucleus"/>
    <property type="evidence" value="ECO:0007669"/>
    <property type="project" value="UniProtKB-SubCell"/>
</dbReference>
<dbReference type="InterPro" id="IPR036236">
    <property type="entry name" value="Znf_C2H2_sf"/>
</dbReference>
<dbReference type="InterPro" id="IPR013087">
    <property type="entry name" value="Znf_C2H2_type"/>
</dbReference>
<organism evidence="10 11">
    <name type="scientific">Lasius platythorax</name>
    <dbReference type="NCBI Taxonomy" id="488582"/>
    <lineage>
        <taxon>Eukaryota</taxon>
        <taxon>Metazoa</taxon>
        <taxon>Ecdysozoa</taxon>
        <taxon>Arthropoda</taxon>
        <taxon>Hexapoda</taxon>
        <taxon>Insecta</taxon>
        <taxon>Pterygota</taxon>
        <taxon>Neoptera</taxon>
        <taxon>Endopterygota</taxon>
        <taxon>Hymenoptera</taxon>
        <taxon>Apocrita</taxon>
        <taxon>Aculeata</taxon>
        <taxon>Formicoidea</taxon>
        <taxon>Formicidae</taxon>
        <taxon>Formicinae</taxon>
        <taxon>Lasius</taxon>
        <taxon>Lasius</taxon>
    </lineage>
</organism>
<keyword evidence="3" id="KW-0677">Repeat</keyword>
<dbReference type="GO" id="GO:0003700">
    <property type="term" value="F:DNA-binding transcription factor activity"/>
    <property type="evidence" value="ECO:0007669"/>
    <property type="project" value="TreeGrafter"/>
</dbReference>
<evidence type="ECO:0000256" key="4">
    <source>
        <dbReference type="ARBA" id="ARBA00022771"/>
    </source>
</evidence>
<evidence type="ECO:0000256" key="5">
    <source>
        <dbReference type="ARBA" id="ARBA00022833"/>
    </source>
</evidence>
<dbReference type="SUPFAM" id="SSF57667">
    <property type="entry name" value="beta-beta-alpha zinc fingers"/>
    <property type="match status" value="1"/>
</dbReference>
<evidence type="ECO:0000256" key="2">
    <source>
        <dbReference type="ARBA" id="ARBA00022723"/>
    </source>
</evidence>
<dbReference type="Proteomes" id="UP001497644">
    <property type="component" value="Chromosome 2"/>
</dbReference>
<keyword evidence="6" id="KW-0238">DNA-binding</keyword>
<evidence type="ECO:0000256" key="7">
    <source>
        <dbReference type="ARBA" id="ARBA00023242"/>
    </source>
</evidence>
<accession>A0AAV2NJL6</accession>
<dbReference type="GO" id="GO:0006357">
    <property type="term" value="P:regulation of transcription by RNA polymerase II"/>
    <property type="evidence" value="ECO:0007669"/>
    <property type="project" value="TreeGrafter"/>
</dbReference>
<dbReference type="InterPro" id="IPR050589">
    <property type="entry name" value="Ikaros_C2H2-ZF"/>
</dbReference>
<evidence type="ECO:0000256" key="6">
    <source>
        <dbReference type="ARBA" id="ARBA00023125"/>
    </source>
</evidence>
<reference evidence="10" key="1">
    <citation type="submission" date="2024-04" db="EMBL/GenBank/DDBJ databases">
        <authorList>
            <consortium name="Molecular Ecology Group"/>
        </authorList>
    </citation>
    <scope>NUCLEOTIDE SEQUENCE</scope>
</reference>
<keyword evidence="11" id="KW-1185">Reference proteome</keyword>